<evidence type="ECO:0000256" key="3">
    <source>
        <dbReference type="ARBA" id="ARBA00023242"/>
    </source>
</evidence>
<keyword evidence="2 4" id="KW-0175">Coiled coil</keyword>
<feature type="coiled-coil region" evidence="4">
    <location>
        <begin position="465"/>
        <end position="492"/>
    </location>
</feature>
<dbReference type="Pfam" id="PF25481">
    <property type="entry name" value="Nucleoprot-TPR"/>
    <property type="match status" value="1"/>
</dbReference>
<feature type="region of interest" description="Disordered" evidence="5">
    <location>
        <begin position="998"/>
        <end position="1044"/>
    </location>
</feature>
<dbReference type="PANTHER" id="PTHR18898:SF2">
    <property type="entry name" value="NUCLEOPROTEIN TPR"/>
    <property type="match status" value="1"/>
</dbReference>
<accession>A0AA35SJG9</accession>
<feature type="compositionally biased region" description="Basic and acidic residues" evidence="5">
    <location>
        <begin position="1014"/>
        <end position="1028"/>
    </location>
</feature>
<dbReference type="Pfam" id="PF25785">
    <property type="entry name" value="TPR"/>
    <property type="match status" value="1"/>
</dbReference>
<feature type="compositionally biased region" description="Acidic residues" evidence="5">
    <location>
        <begin position="58"/>
        <end position="75"/>
    </location>
</feature>
<evidence type="ECO:0000313" key="9">
    <source>
        <dbReference type="Proteomes" id="UP001174909"/>
    </source>
</evidence>
<feature type="coiled-coil region" evidence="4">
    <location>
        <begin position="570"/>
        <end position="604"/>
    </location>
</feature>
<protein>
    <submittedName>
        <fullName evidence="8">Nucleoprotein TPR</fullName>
    </submittedName>
</protein>
<feature type="coiled-coil region" evidence="4">
    <location>
        <begin position="206"/>
        <end position="329"/>
    </location>
</feature>
<dbReference type="InterPro" id="IPR057577">
    <property type="entry name" value="Nucleoprot-TPR/MLP1_dom"/>
</dbReference>
<feature type="coiled-coil region" evidence="4">
    <location>
        <begin position="680"/>
        <end position="740"/>
    </location>
</feature>
<feature type="coiled-coil region" evidence="4">
    <location>
        <begin position="953"/>
        <end position="980"/>
    </location>
</feature>
<dbReference type="Proteomes" id="UP001174909">
    <property type="component" value="Unassembled WGS sequence"/>
</dbReference>
<evidence type="ECO:0000259" key="6">
    <source>
        <dbReference type="Pfam" id="PF25481"/>
    </source>
</evidence>
<evidence type="ECO:0000256" key="2">
    <source>
        <dbReference type="ARBA" id="ARBA00023054"/>
    </source>
</evidence>
<keyword evidence="9" id="KW-1185">Reference proteome</keyword>
<organism evidence="8 9">
    <name type="scientific">Geodia barretti</name>
    <name type="common">Barrett's horny sponge</name>
    <dbReference type="NCBI Taxonomy" id="519541"/>
    <lineage>
        <taxon>Eukaryota</taxon>
        <taxon>Metazoa</taxon>
        <taxon>Porifera</taxon>
        <taxon>Demospongiae</taxon>
        <taxon>Heteroscleromorpha</taxon>
        <taxon>Tetractinellida</taxon>
        <taxon>Astrophorina</taxon>
        <taxon>Geodiidae</taxon>
        <taxon>Geodia</taxon>
    </lineage>
</organism>
<dbReference type="InterPro" id="IPR057974">
    <property type="entry name" value="NUA/TPR/MLP1-2-like_dom"/>
</dbReference>
<dbReference type="PANTHER" id="PTHR18898">
    <property type="entry name" value="NUCLEOPROTEIN TPR-RELATED"/>
    <property type="match status" value="1"/>
</dbReference>
<sequence length="1096" mass="124454">MASTEESEEWATEEEVEVPEVSLATSSTTLPDPAASTTEEEEVEEAMATAEPPLPSSQEEEDELVSGPTSEDDSELLQTAAETTAGEEQEEEDGYEAAGEDDDPETTLELEEEEEEEVGDEGERSGEFDESQEATASASETGWDSDGEQERSLEEMPEPSAPQQVDVGGEGREEERLVTQRDEEIENYQSTVKELTTAVIEREQKIDVIEQQLVQAVAEKSELEEIATTYQASAELYQEQLEESRRIAEETRARLEGELNEERETRADVESDLHLTKRQLTSTLEELKEAQDMVAELRKPPPDVPGADRQELLRLLDRRQHEISQLSEEWRRLAGKLETTSAAKSQIQIRMEEQVTQEAALKLREQLLSHEKELVRSQNEWLSRELEDKSEQLLRVKKEKATVLADLEAKLASREREVAHLTRELEGVASSKRELDTKAEGYLAKMRLSREEQAAVEEQLRKNCRHSHSDEVEELSSKVVALETELSRANDLLAASKGKTLSLSDAEILSLSPSASRASAMIKSGMTLTQIYSQYVEVSESYEIEKQEKEQASGYLQHVLDELDEKTPALQQLRRNYETAMKNCDQLTAQLTSTVEECETLRMESEEALQQFRLTDRENKRLKSLTGDLRRQVQTLLKECEEARGGVVTSSHDLSRDISSHDISTSSQVISAHLVTFKSIEELQQQNERLLAVVRELSEEQERKERETVDSHTKELQLELETALREVEDLREGRERQREMVSAVVQQRDMYRTLLAQSTPLPGDTTMAIDGSGRTPLRTKPLPTTTTPVSMVTSPREDVVAVDTEAAGALKELREQFETYRREKGANEGILRQQVESLRQEASALRMDNVKIAAKTRTGPPARQEHAVGRVPLSSPGNLSATTTELLSSREQLAKAEVSLSSLRAEYASLQQRERQARSMYEDVLRERKDQNVLLVNLQSIQNNLERSEFETKTRLGTQIRGLEREVAVLKQRLSSEEERRGKMMDAYEMQVKDLRERLDSTGVVTERDGDEAERERGEREGERRGGREAANQAKETATNIQELKDKVIRLEQDAGSEFRQRINILRDSWTRPRPEPTDWRRSWHRHGNTRSSTRR</sequence>
<dbReference type="GO" id="GO:0006406">
    <property type="term" value="P:mRNA export from nucleus"/>
    <property type="evidence" value="ECO:0007669"/>
    <property type="project" value="TreeGrafter"/>
</dbReference>
<feature type="compositionally biased region" description="Acidic residues" evidence="5">
    <location>
        <begin position="1"/>
        <end position="18"/>
    </location>
</feature>
<reference evidence="8" key="1">
    <citation type="submission" date="2023-03" db="EMBL/GenBank/DDBJ databases">
        <authorList>
            <person name="Steffen K."/>
            <person name="Cardenas P."/>
        </authorList>
    </citation>
    <scope>NUCLEOTIDE SEQUENCE</scope>
</reference>
<evidence type="ECO:0000256" key="1">
    <source>
        <dbReference type="ARBA" id="ARBA00004123"/>
    </source>
</evidence>
<feature type="region of interest" description="Disordered" evidence="5">
    <location>
        <begin position="1"/>
        <end position="185"/>
    </location>
</feature>
<feature type="compositionally biased region" description="Low complexity" evidence="5">
    <location>
        <begin position="774"/>
        <end position="794"/>
    </location>
</feature>
<feature type="region of interest" description="Disordered" evidence="5">
    <location>
        <begin position="1062"/>
        <end position="1096"/>
    </location>
</feature>
<comment type="caution">
    <text evidence="8">The sequence shown here is derived from an EMBL/GenBank/DDBJ whole genome shotgun (WGS) entry which is preliminary data.</text>
</comment>
<feature type="compositionally biased region" description="Basic and acidic residues" evidence="5">
    <location>
        <begin position="1069"/>
        <end position="1082"/>
    </location>
</feature>
<proteinExistence type="predicted"/>
<dbReference type="GO" id="GO:0017056">
    <property type="term" value="F:structural constituent of nuclear pore"/>
    <property type="evidence" value="ECO:0007669"/>
    <property type="project" value="TreeGrafter"/>
</dbReference>
<evidence type="ECO:0000256" key="5">
    <source>
        <dbReference type="SAM" id="MobiDB-lite"/>
    </source>
</evidence>
<feature type="compositionally biased region" description="Acidic residues" evidence="5">
    <location>
        <begin position="85"/>
        <end position="120"/>
    </location>
</feature>
<evidence type="ECO:0000256" key="4">
    <source>
        <dbReference type="SAM" id="Coils"/>
    </source>
</evidence>
<feature type="compositionally biased region" description="Basic residues" evidence="5">
    <location>
        <begin position="1083"/>
        <end position="1096"/>
    </location>
</feature>
<gene>
    <name evidence="8" type="ORF">GBAR_LOCUS17182</name>
</gene>
<feature type="compositionally biased region" description="Polar residues" evidence="5">
    <location>
        <begin position="133"/>
        <end position="142"/>
    </location>
</feature>
<dbReference type="GO" id="GO:1901673">
    <property type="term" value="P:regulation of mitotic spindle assembly"/>
    <property type="evidence" value="ECO:0007669"/>
    <property type="project" value="TreeGrafter"/>
</dbReference>
<evidence type="ECO:0000259" key="7">
    <source>
        <dbReference type="Pfam" id="PF25785"/>
    </source>
</evidence>
<feature type="coiled-coil region" evidence="4">
    <location>
        <begin position="886"/>
        <end position="920"/>
    </location>
</feature>
<keyword evidence="3" id="KW-0539">Nucleus</keyword>
<feature type="coiled-coil region" evidence="4">
    <location>
        <begin position="360"/>
        <end position="424"/>
    </location>
</feature>
<feature type="domain" description="NUA/TPR/MLP1-2-like" evidence="7">
    <location>
        <begin position="605"/>
        <end position="706"/>
    </location>
</feature>
<feature type="compositionally biased region" description="Basic and acidic residues" evidence="5">
    <location>
        <begin position="169"/>
        <end position="182"/>
    </location>
</feature>
<feature type="domain" description="Nucleoprotein TPR/MPL1" evidence="6">
    <location>
        <begin position="357"/>
        <end position="429"/>
    </location>
</feature>
<dbReference type="EMBL" id="CASHTH010002469">
    <property type="protein sequence ID" value="CAI8030303.1"/>
    <property type="molecule type" value="Genomic_DNA"/>
</dbReference>
<name>A0AA35SJG9_GEOBA</name>
<evidence type="ECO:0000313" key="8">
    <source>
        <dbReference type="EMBL" id="CAI8030303.1"/>
    </source>
</evidence>
<comment type="subcellular location">
    <subcellularLocation>
        <location evidence="1">Nucleus</location>
    </subcellularLocation>
</comment>
<dbReference type="AlphaFoldDB" id="A0AA35SJG9"/>
<dbReference type="GO" id="GO:0005643">
    <property type="term" value="C:nuclear pore"/>
    <property type="evidence" value="ECO:0007669"/>
    <property type="project" value="TreeGrafter"/>
</dbReference>
<feature type="region of interest" description="Disordered" evidence="5">
    <location>
        <begin position="758"/>
        <end position="795"/>
    </location>
</feature>